<feature type="binding site" evidence="5">
    <location>
        <position position="27"/>
    </location>
    <ligand>
        <name>Mn(2+)</name>
        <dbReference type="ChEBI" id="CHEBI:29035"/>
    </ligand>
</feature>
<evidence type="ECO:0000256" key="4">
    <source>
        <dbReference type="ARBA" id="ARBA00023002"/>
    </source>
</evidence>
<dbReference type="GO" id="GO:0005737">
    <property type="term" value="C:cytoplasm"/>
    <property type="evidence" value="ECO:0007669"/>
    <property type="project" value="TreeGrafter"/>
</dbReference>
<dbReference type="STRING" id="1194090.SAMN05443144_10362"/>
<feature type="binding site" evidence="5">
    <location>
        <position position="164"/>
    </location>
    <ligand>
        <name>Mn(2+)</name>
        <dbReference type="ChEBI" id="CHEBI:29035"/>
    </ligand>
</feature>
<evidence type="ECO:0000313" key="10">
    <source>
        <dbReference type="Proteomes" id="UP000184041"/>
    </source>
</evidence>
<dbReference type="Pfam" id="PF02777">
    <property type="entry name" value="Sod_Fe_C"/>
    <property type="match status" value="1"/>
</dbReference>
<keyword evidence="4 6" id="KW-0560">Oxidoreductase</keyword>
<dbReference type="Gene3D" id="3.55.40.20">
    <property type="entry name" value="Iron/manganese superoxide dismutase, C-terminal domain"/>
    <property type="match status" value="1"/>
</dbReference>
<proteinExistence type="inferred from homology"/>
<dbReference type="InterPro" id="IPR036324">
    <property type="entry name" value="Mn/Fe_SOD_N_sf"/>
</dbReference>
<keyword evidence="10" id="KW-1185">Reference proteome</keyword>
<comment type="catalytic activity">
    <reaction evidence="6">
        <text>2 superoxide + 2 H(+) = H2O2 + O2</text>
        <dbReference type="Rhea" id="RHEA:20696"/>
        <dbReference type="ChEBI" id="CHEBI:15378"/>
        <dbReference type="ChEBI" id="CHEBI:15379"/>
        <dbReference type="ChEBI" id="CHEBI:16240"/>
        <dbReference type="ChEBI" id="CHEBI:18421"/>
        <dbReference type="EC" id="1.15.1.1"/>
    </reaction>
</comment>
<dbReference type="PIRSF" id="PIRSF000349">
    <property type="entry name" value="SODismutase"/>
    <property type="match status" value="1"/>
</dbReference>
<evidence type="ECO:0000313" key="9">
    <source>
        <dbReference type="EMBL" id="SHE73617.1"/>
    </source>
</evidence>
<dbReference type="PANTHER" id="PTHR43595:SF2">
    <property type="entry name" value="SMALL RIBOSOMAL SUBUNIT PROTEIN MS42"/>
    <property type="match status" value="1"/>
</dbReference>
<feature type="domain" description="Manganese/iron superoxide dismutase N-terminal" evidence="7">
    <location>
        <begin position="2"/>
        <end position="89"/>
    </location>
</feature>
<dbReference type="EC" id="1.15.1.1" evidence="2 6"/>
<evidence type="ECO:0000256" key="3">
    <source>
        <dbReference type="ARBA" id="ARBA00022723"/>
    </source>
</evidence>
<dbReference type="InterPro" id="IPR019832">
    <property type="entry name" value="Mn/Fe_SOD_C"/>
</dbReference>
<evidence type="ECO:0000256" key="6">
    <source>
        <dbReference type="RuleBase" id="RU000414"/>
    </source>
</evidence>
<dbReference type="FunFam" id="1.10.287.990:FF:000001">
    <property type="entry name" value="Superoxide dismutase"/>
    <property type="match status" value="1"/>
</dbReference>
<accession>A0A1M4VXD6</accession>
<dbReference type="OrthoDB" id="9803125at2"/>
<dbReference type="InterPro" id="IPR036314">
    <property type="entry name" value="SOD_C_sf"/>
</dbReference>
<evidence type="ECO:0000259" key="7">
    <source>
        <dbReference type="Pfam" id="PF00081"/>
    </source>
</evidence>
<sequence length="202" mass="22799">MAYELPDLPYDYDALEPHIDERTMKIHHTKHHQGYTNKVNAALDGHEFADLPIEEVLQRINDVPKDIRQAVINNGGGYANHKLFWTILSPNGGGPATGDVADAIDDEFGSFADFKETFSNSATGQFGSGWGWLCVKDDGSLEVLSTANQNSPYMNGLTPILGVDVWEHAYYLHYQNKRGDYVEHFWNLVNWDQVNEYYAEAT</sequence>
<comment type="function">
    <text evidence="6">Destroys radicals which are normally produced within the cells and which are toxic to biological systems.</text>
</comment>
<dbReference type="EMBL" id="FQUS01000003">
    <property type="protein sequence ID" value="SHE73617.1"/>
    <property type="molecule type" value="Genomic_DNA"/>
</dbReference>
<dbReference type="FunFam" id="3.55.40.20:FF:000001">
    <property type="entry name" value="Superoxide dismutase"/>
    <property type="match status" value="1"/>
</dbReference>
<dbReference type="AlphaFoldDB" id="A0A1M4VXD6"/>
<evidence type="ECO:0000256" key="2">
    <source>
        <dbReference type="ARBA" id="ARBA00012682"/>
    </source>
</evidence>
<dbReference type="Proteomes" id="UP000184041">
    <property type="component" value="Unassembled WGS sequence"/>
</dbReference>
<protein>
    <recommendedName>
        <fullName evidence="2 6">Superoxide dismutase</fullName>
        <ecNumber evidence="2 6">1.15.1.1</ecNumber>
    </recommendedName>
</protein>
<dbReference type="Gene3D" id="1.10.287.990">
    <property type="entry name" value="Fe,Mn superoxide dismutase (SOD) domain"/>
    <property type="match status" value="1"/>
</dbReference>
<dbReference type="GO" id="GO:0004784">
    <property type="term" value="F:superoxide dismutase activity"/>
    <property type="evidence" value="ECO:0007669"/>
    <property type="project" value="UniProtKB-EC"/>
</dbReference>
<gene>
    <name evidence="9" type="ORF">SAMN05443144_10362</name>
</gene>
<dbReference type="InterPro" id="IPR019833">
    <property type="entry name" value="Mn/Fe_SOD_BS"/>
</dbReference>
<dbReference type="InterPro" id="IPR001189">
    <property type="entry name" value="Mn/Fe_SOD"/>
</dbReference>
<dbReference type="GO" id="GO:0030145">
    <property type="term" value="F:manganese ion binding"/>
    <property type="evidence" value="ECO:0007669"/>
    <property type="project" value="UniProtKB-ARBA"/>
</dbReference>
<dbReference type="SUPFAM" id="SSF46609">
    <property type="entry name" value="Fe,Mn superoxide dismutase (SOD), N-terminal domain"/>
    <property type="match status" value="1"/>
</dbReference>
<dbReference type="PRINTS" id="PR01703">
    <property type="entry name" value="MNSODISMTASE"/>
</dbReference>
<dbReference type="PROSITE" id="PS00088">
    <property type="entry name" value="SOD_MN"/>
    <property type="match status" value="1"/>
</dbReference>
<name>A0A1M4VXD6_9BACT</name>
<dbReference type="InterPro" id="IPR019831">
    <property type="entry name" value="Mn/Fe_SOD_N"/>
</dbReference>
<dbReference type="PANTHER" id="PTHR43595">
    <property type="entry name" value="37S RIBOSOMAL PROTEIN S26, MITOCHONDRIAL"/>
    <property type="match status" value="1"/>
</dbReference>
<evidence type="ECO:0000259" key="8">
    <source>
        <dbReference type="Pfam" id="PF02777"/>
    </source>
</evidence>
<comment type="similarity">
    <text evidence="1 6">Belongs to the iron/manganese superoxide dismutase family.</text>
</comment>
<evidence type="ECO:0000256" key="5">
    <source>
        <dbReference type="PIRSR" id="PIRSR000349-1"/>
    </source>
</evidence>
<dbReference type="Pfam" id="PF00081">
    <property type="entry name" value="Sod_Fe_N"/>
    <property type="match status" value="1"/>
</dbReference>
<feature type="binding site" evidence="5">
    <location>
        <position position="81"/>
    </location>
    <ligand>
        <name>Mn(2+)</name>
        <dbReference type="ChEBI" id="CHEBI:29035"/>
    </ligand>
</feature>
<dbReference type="RefSeq" id="WP_073059493.1">
    <property type="nucleotide sequence ID" value="NZ_FQUS01000003.1"/>
</dbReference>
<feature type="binding site" evidence="5">
    <location>
        <position position="168"/>
    </location>
    <ligand>
        <name>Mn(2+)</name>
        <dbReference type="ChEBI" id="CHEBI:29035"/>
    </ligand>
</feature>
<evidence type="ECO:0000256" key="1">
    <source>
        <dbReference type="ARBA" id="ARBA00008714"/>
    </source>
</evidence>
<reference evidence="9 10" key="1">
    <citation type="submission" date="2016-11" db="EMBL/GenBank/DDBJ databases">
        <authorList>
            <person name="Jaros S."/>
            <person name="Januszkiewicz K."/>
            <person name="Wedrychowicz H."/>
        </authorList>
    </citation>
    <scope>NUCLEOTIDE SEQUENCE [LARGE SCALE GENOMIC DNA]</scope>
    <source>
        <strain evidence="9 10">DSM 21986</strain>
    </source>
</reference>
<dbReference type="SUPFAM" id="SSF54719">
    <property type="entry name" value="Fe,Mn superoxide dismutase (SOD), C-terminal domain"/>
    <property type="match status" value="1"/>
</dbReference>
<keyword evidence="3 5" id="KW-0479">Metal-binding</keyword>
<organism evidence="9 10">
    <name type="scientific">Fodinibius roseus</name>
    <dbReference type="NCBI Taxonomy" id="1194090"/>
    <lineage>
        <taxon>Bacteria</taxon>
        <taxon>Pseudomonadati</taxon>
        <taxon>Balneolota</taxon>
        <taxon>Balneolia</taxon>
        <taxon>Balneolales</taxon>
        <taxon>Balneolaceae</taxon>
        <taxon>Fodinibius</taxon>
    </lineage>
</organism>
<feature type="domain" description="Manganese/iron superoxide dismutase C-terminal" evidence="8">
    <location>
        <begin position="97"/>
        <end position="196"/>
    </location>
</feature>